<protein>
    <submittedName>
        <fullName evidence="2">(2Fe-2S)-binding protein</fullName>
    </submittedName>
</protein>
<name>A0A947D8V8_9HYPH</name>
<dbReference type="InterPro" id="IPR036010">
    <property type="entry name" value="2Fe-2S_ferredoxin-like_sf"/>
</dbReference>
<dbReference type="GO" id="GO:0016491">
    <property type="term" value="F:oxidoreductase activity"/>
    <property type="evidence" value="ECO:0007669"/>
    <property type="project" value="UniProtKB-KW"/>
</dbReference>
<dbReference type="AlphaFoldDB" id="A0A947D8V8"/>
<gene>
    <name evidence="2" type="ORF">KL771_19475</name>
</gene>
<dbReference type="GO" id="GO:0051536">
    <property type="term" value="F:iron-sulfur cluster binding"/>
    <property type="evidence" value="ECO:0007669"/>
    <property type="project" value="InterPro"/>
</dbReference>
<keyword evidence="1" id="KW-0560">Oxidoreductase</keyword>
<dbReference type="InterPro" id="IPR042204">
    <property type="entry name" value="2Fe-2S-bd_N"/>
</dbReference>
<keyword evidence="3" id="KW-1185">Reference proteome</keyword>
<organism evidence="2 3">
    <name type="scientific">Prosthecodimorpha staleyi</name>
    <dbReference type="NCBI Taxonomy" id="2840188"/>
    <lineage>
        <taxon>Bacteria</taxon>
        <taxon>Pseudomonadati</taxon>
        <taxon>Pseudomonadota</taxon>
        <taxon>Alphaproteobacteria</taxon>
        <taxon>Hyphomicrobiales</taxon>
        <taxon>Ancalomicrobiaceae</taxon>
        <taxon>Prosthecodimorpha</taxon>
    </lineage>
</organism>
<dbReference type="SUPFAM" id="SSF54292">
    <property type="entry name" value="2Fe-2S ferredoxin-like"/>
    <property type="match status" value="1"/>
</dbReference>
<dbReference type="EMBL" id="JAHHZF010000010">
    <property type="protein sequence ID" value="MBT9291656.1"/>
    <property type="molecule type" value="Genomic_DNA"/>
</dbReference>
<evidence type="ECO:0000313" key="2">
    <source>
        <dbReference type="EMBL" id="MBT9291656.1"/>
    </source>
</evidence>
<evidence type="ECO:0000313" key="3">
    <source>
        <dbReference type="Proteomes" id="UP000766595"/>
    </source>
</evidence>
<comment type="caution">
    <text evidence="2">The sequence shown here is derived from an EMBL/GenBank/DDBJ whole genome shotgun (WGS) entry which is preliminary data.</text>
</comment>
<accession>A0A947D8V8</accession>
<reference evidence="2 3" key="1">
    <citation type="submission" date="2021-06" db="EMBL/GenBank/DDBJ databases">
        <authorList>
            <person name="Grouzdev D.S."/>
            <person name="Koziaeva V."/>
        </authorList>
    </citation>
    <scope>NUCLEOTIDE SEQUENCE [LARGE SCALE GENOMIC DNA]</scope>
    <source>
        <strain evidence="2 3">22</strain>
    </source>
</reference>
<dbReference type="Proteomes" id="UP000766595">
    <property type="component" value="Unassembled WGS sequence"/>
</dbReference>
<dbReference type="RefSeq" id="WP_261970194.1">
    <property type="nucleotide sequence ID" value="NZ_JAHHZF010000010.1"/>
</dbReference>
<evidence type="ECO:0000256" key="1">
    <source>
        <dbReference type="ARBA" id="ARBA00023002"/>
    </source>
</evidence>
<dbReference type="Pfam" id="PF13510">
    <property type="entry name" value="Fer2_4"/>
    <property type="match status" value="1"/>
</dbReference>
<proteinExistence type="predicted"/>
<sequence length="95" mass="9806">MPAVRIAHGIERGRSVTILVDGQPVAAHEGETLAAALAAAGRATLRHSPRAGTARGAFCLMGVCQECLVRVDGRLCQACRVVVAEGLAVECRGSL</sequence>
<dbReference type="Gene3D" id="3.10.20.440">
    <property type="entry name" value="2Fe-2S iron-sulphur cluster binding domain, sarcosine oxidase, alpha subunit, N-terminal domain"/>
    <property type="match status" value="1"/>
</dbReference>